<dbReference type="InterPro" id="IPR036380">
    <property type="entry name" value="Isochorismatase-like_sf"/>
</dbReference>
<feature type="domain" description="Isochorismatase-like" evidence="2">
    <location>
        <begin position="194"/>
        <end position="248"/>
    </location>
</feature>
<evidence type="ECO:0000259" key="2">
    <source>
        <dbReference type="Pfam" id="PF00857"/>
    </source>
</evidence>
<sequence length="294" mass="32832" precursor="true">MKLIICMLALMSLGAIAWAETGVNRPMLTFHTRGMKPQTADGKTFLRTEETVEWDPQRTALIVVDMWDDHWCRGAAERVVEMAGPLNEFVAKARDAGVLVVHAPSTCVDFYNDSPARQRAIRAPHATPPGELAAEQRWGTAWDYPDEPREPPMPIDDSDMGCDCAVKCEISAPWKRQIASIEIDDKRDAVTDNGQELVNLFAERGIDNVIICGVHLNMCVLGRPFAIRQLVKMGKNVVLVRDLTDTMYNHEMAPHVDHFTGTDLVVEHVEKYWCPTIVSSDLTGGEPFRFAASK</sequence>
<keyword evidence="1" id="KW-0732">Signal</keyword>
<dbReference type="KEGG" id="llh:I41_51120"/>
<dbReference type="EMBL" id="CP036339">
    <property type="protein sequence ID" value="QDT75868.1"/>
    <property type="molecule type" value="Genomic_DNA"/>
</dbReference>
<organism evidence="3 4">
    <name type="scientific">Lacipirellula limnantheis</name>
    <dbReference type="NCBI Taxonomy" id="2528024"/>
    <lineage>
        <taxon>Bacteria</taxon>
        <taxon>Pseudomonadati</taxon>
        <taxon>Planctomycetota</taxon>
        <taxon>Planctomycetia</taxon>
        <taxon>Pirellulales</taxon>
        <taxon>Lacipirellulaceae</taxon>
        <taxon>Lacipirellula</taxon>
    </lineage>
</organism>
<evidence type="ECO:0000313" key="3">
    <source>
        <dbReference type="EMBL" id="QDT75868.1"/>
    </source>
</evidence>
<dbReference type="AlphaFoldDB" id="A0A517U5G5"/>
<dbReference type="SUPFAM" id="SSF52499">
    <property type="entry name" value="Isochorismatase-like hydrolases"/>
    <property type="match status" value="1"/>
</dbReference>
<evidence type="ECO:0000313" key="4">
    <source>
        <dbReference type="Proteomes" id="UP000317909"/>
    </source>
</evidence>
<accession>A0A517U5G5</accession>
<dbReference type="Proteomes" id="UP000317909">
    <property type="component" value="Chromosome"/>
</dbReference>
<reference evidence="3 4" key="1">
    <citation type="submission" date="2019-02" db="EMBL/GenBank/DDBJ databases">
        <title>Deep-cultivation of Planctomycetes and their phenomic and genomic characterization uncovers novel biology.</title>
        <authorList>
            <person name="Wiegand S."/>
            <person name="Jogler M."/>
            <person name="Boedeker C."/>
            <person name="Pinto D."/>
            <person name="Vollmers J."/>
            <person name="Rivas-Marin E."/>
            <person name="Kohn T."/>
            <person name="Peeters S.H."/>
            <person name="Heuer A."/>
            <person name="Rast P."/>
            <person name="Oberbeckmann S."/>
            <person name="Bunk B."/>
            <person name="Jeske O."/>
            <person name="Meyerdierks A."/>
            <person name="Storesund J.E."/>
            <person name="Kallscheuer N."/>
            <person name="Luecker S."/>
            <person name="Lage O.M."/>
            <person name="Pohl T."/>
            <person name="Merkel B.J."/>
            <person name="Hornburger P."/>
            <person name="Mueller R.-W."/>
            <person name="Bruemmer F."/>
            <person name="Labrenz M."/>
            <person name="Spormann A.M."/>
            <person name="Op den Camp H."/>
            <person name="Overmann J."/>
            <person name="Amann R."/>
            <person name="Jetten M.S.M."/>
            <person name="Mascher T."/>
            <person name="Medema M.H."/>
            <person name="Devos D.P."/>
            <person name="Kaster A.-K."/>
            <person name="Ovreas L."/>
            <person name="Rohde M."/>
            <person name="Galperin M.Y."/>
            <person name="Jogler C."/>
        </authorList>
    </citation>
    <scope>NUCLEOTIDE SEQUENCE [LARGE SCALE GENOMIC DNA]</scope>
    <source>
        <strain evidence="3 4">I41</strain>
    </source>
</reference>
<keyword evidence="4" id="KW-1185">Reference proteome</keyword>
<name>A0A517U5G5_9BACT</name>
<proteinExistence type="predicted"/>
<evidence type="ECO:0000256" key="1">
    <source>
        <dbReference type="SAM" id="SignalP"/>
    </source>
</evidence>
<dbReference type="RefSeq" id="WP_210421062.1">
    <property type="nucleotide sequence ID" value="NZ_CP036339.1"/>
</dbReference>
<feature type="chain" id="PRO_5021818370" evidence="1">
    <location>
        <begin position="18"/>
        <end position="294"/>
    </location>
</feature>
<dbReference type="InterPro" id="IPR000868">
    <property type="entry name" value="Isochorismatase-like_dom"/>
</dbReference>
<gene>
    <name evidence="3" type="ORF">I41_51120</name>
</gene>
<dbReference type="Pfam" id="PF00857">
    <property type="entry name" value="Isochorismatase"/>
    <property type="match status" value="1"/>
</dbReference>
<dbReference type="Gene3D" id="3.40.50.850">
    <property type="entry name" value="Isochorismatase-like"/>
    <property type="match status" value="1"/>
</dbReference>
<protein>
    <submittedName>
        <fullName evidence="3">Isochorismatase family protein</fullName>
    </submittedName>
</protein>
<feature type="signal peptide" evidence="1">
    <location>
        <begin position="1"/>
        <end position="17"/>
    </location>
</feature>